<dbReference type="OrthoDB" id="242352at2"/>
<reference evidence="4 5" key="2">
    <citation type="submission" date="2019-01" db="EMBL/GenBank/DDBJ databases">
        <title>Tautonia sociabilis, a novel thermotolerant planctomycete of Isosphaeraceae family, isolated from a 4000 m deep subterranean habitat.</title>
        <authorList>
            <person name="Kovaleva O.L."/>
            <person name="Elcheninov A.G."/>
            <person name="Van Heerden E."/>
            <person name="Toshchakov S.V."/>
            <person name="Novikov A."/>
            <person name="Bonch-Osmolovskaya E.A."/>
            <person name="Kublanov I.V."/>
        </authorList>
    </citation>
    <scope>NUCLEOTIDE SEQUENCE [LARGE SCALE GENOMIC DNA]</scope>
    <source>
        <strain evidence="4 5">GM2012</strain>
    </source>
</reference>
<protein>
    <submittedName>
        <fullName evidence="4">DUF1080 domain-containing protein</fullName>
    </submittedName>
</protein>
<feature type="region of interest" description="Disordered" evidence="1">
    <location>
        <begin position="161"/>
        <end position="185"/>
    </location>
</feature>
<evidence type="ECO:0000313" key="5">
    <source>
        <dbReference type="Proteomes" id="UP000280296"/>
    </source>
</evidence>
<sequence length="219" mass="24064">MPRLAIVPLLLFAIAPLAPAQEDGFRVIFDGKSLDGWNQVGPGSFEQVDEGYKTVGGMGLLWYEPETFGDCVIRVVYKAEDGRDNSGVSIRIAEKPDDPWFAVHHGFEVQICDQADPLHRTGAIYSYSASTATPAQAGQWNTMEITLDGEEIRVSVNGEEVNRFDPTSDPIPPRRQDYEPIRGPRPTRGYLGLQNHGDGDVVFFKEVSVRPLAGADASD</sequence>
<reference evidence="4 5" key="1">
    <citation type="submission" date="2018-12" db="EMBL/GenBank/DDBJ databases">
        <authorList>
            <person name="Toschakov S.V."/>
        </authorList>
    </citation>
    <scope>NUCLEOTIDE SEQUENCE [LARGE SCALE GENOMIC DNA]</scope>
    <source>
        <strain evidence="4 5">GM2012</strain>
    </source>
</reference>
<dbReference type="Gene3D" id="2.60.120.560">
    <property type="entry name" value="Exo-inulinase, domain 1"/>
    <property type="match status" value="1"/>
</dbReference>
<comment type="caution">
    <text evidence="4">The sequence shown here is derived from an EMBL/GenBank/DDBJ whole genome shotgun (WGS) entry which is preliminary data.</text>
</comment>
<keyword evidence="5" id="KW-1185">Reference proteome</keyword>
<dbReference type="GO" id="GO:0016787">
    <property type="term" value="F:hydrolase activity"/>
    <property type="evidence" value="ECO:0007669"/>
    <property type="project" value="InterPro"/>
</dbReference>
<evidence type="ECO:0000256" key="2">
    <source>
        <dbReference type="SAM" id="SignalP"/>
    </source>
</evidence>
<dbReference type="Pfam" id="PF06439">
    <property type="entry name" value="3keto-disac_hyd"/>
    <property type="match status" value="1"/>
</dbReference>
<evidence type="ECO:0000256" key="1">
    <source>
        <dbReference type="SAM" id="MobiDB-lite"/>
    </source>
</evidence>
<organism evidence="4 5">
    <name type="scientific">Tautonia sociabilis</name>
    <dbReference type="NCBI Taxonomy" id="2080755"/>
    <lineage>
        <taxon>Bacteria</taxon>
        <taxon>Pseudomonadati</taxon>
        <taxon>Planctomycetota</taxon>
        <taxon>Planctomycetia</taxon>
        <taxon>Isosphaerales</taxon>
        <taxon>Isosphaeraceae</taxon>
        <taxon>Tautonia</taxon>
    </lineage>
</organism>
<dbReference type="RefSeq" id="WP_126726331.1">
    <property type="nucleotide sequence ID" value="NZ_RYZH01000029.1"/>
</dbReference>
<dbReference type="Proteomes" id="UP000280296">
    <property type="component" value="Unassembled WGS sequence"/>
</dbReference>
<feature type="domain" description="3-keto-alpha-glucoside-1,2-lyase/3-keto-2-hydroxy-glucal hydratase" evidence="3">
    <location>
        <begin position="24"/>
        <end position="210"/>
    </location>
</feature>
<dbReference type="EMBL" id="RYZH01000029">
    <property type="protein sequence ID" value="RUL86848.1"/>
    <property type="molecule type" value="Genomic_DNA"/>
</dbReference>
<evidence type="ECO:0000259" key="3">
    <source>
        <dbReference type="Pfam" id="PF06439"/>
    </source>
</evidence>
<keyword evidence="2" id="KW-0732">Signal</keyword>
<feature type="signal peptide" evidence="2">
    <location>
        <begin position="1"/>
        <end position="20"/>
    </location>
</feature>
<evidence type="ECO:0000313" key="4">
    <source>
        <dbReference type="EMBL" id="RUL86848.1"/>
    </source>
</evidence>
<proteinExistence type="predicted"/>
<name>A0A432MHM5_9BACT</name>
<feature type="compositionally biased region" description="Basic and acidic residues" evidence="1">
    <location>
        <begin position="172"/>
        <end position="182"/>
    </location>
</feature>
<gene>
    <name evidence="4" type="ORF">TsocGM_15270</name>
</gene>
<dbReference type="InterPro" id="IPR010496">
    <property type="entry name" value="AL/BT2_dom"/>
</dbReference>
<accession>A0A432MHM5</accession>
<feature type="chain" id="PRO_5019126827" evidence="2">
    <location>
        <begin position="21"/>
        <end position="219"/>
    </location>
</feature>
<dbReference type="AlphaFoldDB" id="A0A432MHM5"/>